<evidence type="ECO:0000259" key="2">
    <source>
        <dbReference type="Pfam" id="PF02770"/>
    </source>
</evidence>
<keyword evidence="1" id="KW-0732">Signal</keyword>
<dbReference type="OrthoDB" id="9988775at2759"/>
<dbReference type="InterPro" id="IPR009100">
    <property type="entry name" value="AcylCoA_DH/oxidase_NM_dom_sf"/>
</dbReference>
<evidence type="ECO:0000259" key="3">
    <source>
        <dbReference type="Pfam" id="PF02771"/>
    </source>
</evidence>
<dbReference type="PANTHER" id="PTHR43884">
    <property type="entry name" value="ACYL-COA DEHYDROGENASE"/>
    <property type="match status" value="1"/>
</dbReference>
<dbReference type="GO" id="GO:0008470">
    <property type="term" value="F:3-methylbutanoyl-CoA dehydrogenase activity"/>
    <property type="evidence" value="ECO:0007669"/>
    <property type="project" value="TreeGrafter"/>
</dbReference>
<sequence>MFLSRLCSRVGLALALISFHLRRLGFKESVAQFAQENIAPHAEKIDRTNHFPKDVDLWKLMGDFNLHGITVPALSHWPMEIYRLRIGFHQLPIGYGGLGLGYLYHCIAVEEISRASGSVGLSYGAHTNLCINQLLISREHVGALAMSEPNAGSDVVSMKCKADRVEGGYVLNGNKMWCTNGPTAQTLVIYACKNRCHSWFERNHSIHYREGNGRVCILFSTAQKLDKLGMRGSDTCELVFENCFVPEEIVLGQVGKENKFLLLQEFMSWCRGSIWKDSFWHLVLLELCKLVSMLFSPMLNNENNLGDQLENFNLYREKLRTCTRLCNPQDRISILLQGNVTAGHLLQRIVLVLYCLLLKEQPKLLFRLFSALEAMAT</sequence>
<evidence type="ECO:0000313" key="5">
    <source>
        <dbReference type="Proteomes" id="UP001152561"/>
    </source>
</evidence>
<dbReference type="InterPro" id="IPR006089">
    <property type="entry name" value="Acyl-CoA_DH_CS"/>
</dbReference>
<dbReference type="GO" id="GO:0005739">
    <property type="term" value="C:mitochondrion"/>
    <property type="evidence" value="ECO:0007669"/>
    <property type="project" value="TreeGrafter"/>
</dbReference>
<evidence type="ECO:0000256" key="1">
    <source>
        <dbReference type="SAM" id="SignalP"/>
    </source>
</evidence>
<feature type="domain" description="Acyl-CoA dehydrogenase/oxidase N-terminal" evidence="3">
    <location>
        <begin position="26"/>
        <end position="72"/>
    </location>
</feature>
<dbReference type="GO" id="GO:0050660">
    <property type="term" value="F:flavin adenine dinucleotide binding"/>
    <property type="evidence" value="ECO:0007669"/>
    <property type="project" value="InterPro"/>
</dbReference>
<proteinExistence type="predicted"/>
<dbReference type="SUPFAM" id="SSF56645">
    <property type="entry name" value="Acyl-CoA dehydrogenase NM domain-like"/>
    <property type="match status" value="1"/>
</dbReference>
<dbReference type="Pfam" id="PF02770">
    <property type="entry name" value="Acyl-CoA_dh_M"/>
    <property type="match status" value="1"/>
</dbReference>
<evidence type="ECO:0008006" key="6">
    <source>
        <dbReference type="Google" id="ProtNLM"/>
    </source>
</evidence>
<protein>
    <recommendedName>
        <fullName evidence="6">Isovaleryl-CoA dehydrogenase</fullName>
    </recommendedName>
</protein>
<dbReference type="AlphaFoldDB" id="A0A9Q1LSU2"/>
<dbReference type="InterPro" id="IPR006091">
    <property type="entry name" value="Acyl-CoA_Oxase/DH_mid-dom"/>
</dbReference>
<feature type="domain" description="Acyl-CoA dehydrogenase/oxidase N-terminal" evidence="3">
    <location>
        <begin position="90"/>
        <end position="135"/>
    </location>
</feature>
<evidence type="ECO:0000313" key="4">
    <source>
        <dbReference type="EMBL" id="KAJ8543910.1"/>
    </source>
</evidence>
<dbReference type="PROSITE" id="PS00072">
    <property type="entry name" value="ACYL_COA_DH_1"/>
    <property type="match status" value="1"/>
</dbReference>
<organism evidence="4 5">
    <name type="scientific">Anisodus acutangulus</name>
    <dbReference type="NCBI Taxonomy" id="402998"/>
    <lineage>
        <taxon>Eukaryota</taxon>
        <taxon>Viridiplantae</taxon>
        <taxon>Streptophyta</taxon>
        <taxon>Embryophyta</taxon>
        <taxon>Tracheophyta</taxon>
        <taxon>Spermatophyta</taxon>
        <taxon>Magnoliopsida</taxon>
        <taxon>eudicotyledons</taxon>
        <taxon>Gunneridae</taxon>
        <taxon>Pentapetalae</taxon>
        <taxon>asterids</taxon>
        <taxon>lamiids</taxon>
        <taxon>Solanales</taxon>
        <taxon>Solanaceae</taxon>
        <taxon>Solanoideae</taxon>
        <taxon>Hyoscyameae</taxon>
        <taxon>Anisodus</taxon>
    </lineage>
</organism>
<dbReference type="Gene3D" id="1.10.540.10">
    <property type="entry name" value="Acyl-CoA dehydrogenase/oxidase, N-terminal domain"/>
    <property type="match status" value="1"/>
</dbReference>
<dbReference type="PANTHER" id="PTHR43884:SF12">
    <property type="entry name" value="ISOVALERYL-COA DEHYDROGENASE, MITOCHONDRIAL-RELATED"/>
    <property type="match status" value="1"/>
</dbReference>
<dbReference type="InterPro" id="IPR037069">
    <property type="entry name" value="AcylCoA_DH/ox_N_sf"/>
</dbReference>
<dbReference type="Proteomes" id="UP001152561">
    <property type="component" value="Unassembled WGS sequence"/>
</dbReference>
<gene>
    <name evidence="4" type="ORF">K7X08_025528</name>
</gene>
<dbReference type="EMBL" id="JAJAGQ010000014">
    <property type="protein sequence ID" value="KAJ8543910.1"/>
    <property type="molecule type" value="Genomic_DNA"/>
</dbReference>
<comment type="caution">
    <text evidence="4">The sequence shown here is derived from an EMBL/GenBank/DDBJ whole genome shotgun (WGS) entry which is preliminary data.</text>
</comment>
<keyword evidence="5" id="KW-1185">Reference proteome</keyword>
<dbReference type="Pfam" id="PF02771">
    <property type="entry name" value="Acyl-CoA_dh_N"/>
    <property type="match status" value="2"/>
</dbReference>
<feature type="domain" description="Acyl-CoA oxidase/dehydrogenase middle" evidence="2">
    <location>
        <begin position="143"/>
        <end position="243"/>
    </location>
</feature>
<feature type="chain" id="PRO_5040373234" description="Isovaleryl-CoA dehydrogenase" evidence="1">
    <location>
        <begin position="16"/>
        <end position="377"/>
    </location>
</feature>
<name>A0A9Q1LSU2_9SOLA</name>
<dbReference type="GO" id="GO:0006552">
    <property type="term" value="P:L-leucine catabolic process"/>
    <property type="evidence" value="ECO:0007669"/>
    <property type="project" value="TreeGrafter"/>
</dbReference>
<reference evidence="5" key="1">
    <citation type="journal article" date="2023" name="Proc. Natl. Acad. Sci. U.S.A.">
        <title>Genomic and structural basis for evolution of tropane alkaloid biosynthesis.</title>
        <authorList>
            <person name="Wanga Y.-J."/>
            <person name="Taina T."/>
            <person name="Yua J.-Y."/>
            <person name="Lia J."/>
            <person name="Xua B."/>
            <person name="Chenc J."/>
            <person name="D'Auriad J.C."/>
            <person name="Huanga J.-P."/>
            <person name="Huanga S.-X."/>
        </authorList>
    </citation>
    <scope>NUCLEOTIDE SEQUENCE [LARGE SCALE GENOMIC DNA]</scope>
    <source>
        <strain evidence="5">cv. KIB-2019</strain>
    </source>
</reference>
<dbReference type="Gene3D" id="2.40.110.10">
    <property type="entry name" value="Butyryl-CoA Dehydrogenase, subunit A, domain 2"/>
    <property type="match status" value="1"/>
</dbReference>
<feature type="signal peptide" evidence="1">
    <location>
        <begin position="1"/>
        <end position="15"/>
    </location>
</feature>
<dbReference type="InterPro" id="IPR046373">
    <property type="entry name" value="Acyl-CoA_Oxase/DH_mid-dom_sf"/>
</dbReference>
<dbReference type="InterPro" id="IPR013786">
    <property type="entry name" value="AcylCoA_DH/ox_N"/>
</dbReference>
<accession>A0A9Q1LSU2</accession>